<evidence type="ECO:0000313" key="1">
    <source>
        <dbReference type="EMBL" id="ODP39365.1"/>
    </source>
</evidence>
<dbReference type="AlphaFoldDB" id="A0A1E3M1X3"/>
<name>A0A1E3M1X3_9SPHN</name>
<organism evidence="1 2">
    <name type="scientific">Sphingomonas turrisvirgatae</name>
    <dbReference type="NCBI Taxonomy" id="1888892"/>
    <lineage>
        <taxon>Bacteria</taxon>
        <taxon>Pseudomonadati</taxon>
        <taxon>Pseudomonadota</taxon>
        <taxon>Alphaproteobacteria</taxon>
        <taxon>Sphingomonadales</taxon>
        <taxon>Sphingomonadaceae</taxon>
        <taxon>Sphingomonas</taxon>
    </lineage>
</organism>
<evidence type="ECO:0000313" key="2">
    <source>
        <dbReference type="Proteomes" id="UP000094487"/>
    </source>
</evidence>
<gene>
    <name evidence="1" type="ORF">BFL28_11190</name>
</gene>
<dbReference type="EMBL" id="MDDS01000006">
    <property type="protein sequence ID" value="ODP39365.1"/>
    <property type="molecule type" value="Genomic_DNA"/>
</dbReference>
<reference evidence="1 2" key="1">
    <citation type="submission" date="2016-08" db="EMBL/GenBank/DDBJ databases">
        <title>Draft genome of the agarase producing Sphingomonas sp. MCT13.</title>
        <authorList>
            <person name="D'Andrea M.M."/>
            <person name="Rossolini G.M."/>
            <person name="Thaller M.C."/>
        </authorList>
    </citation>
    <scope>NUCLEOTIDE SEQUENCE [LARGE SCALE GENOMIC DNA]</scope>
    <source>
        <strain evidence="1 2">MCT13</strain>
    </source>
</reference>
<accession>A0A1E3M1X3</accession>
<sequence length="97" mass="10950">MLKLVRASSQDECREMGEILLDLAKKPRDAMWQTSIDMVLARFPAAPVPTIVQAIQEGRARVQRENDELMRTGWHPIQMREKLIELGYTGTPDSAAA</sequence>
<comment type="caution">
    <text evidence="1">The sequence shown here is derived from an EMBL/GenBank/DDBJ whole genome shotgun (WGS) entry which is preliminary data.</text>
</comment>
<keyword evidence="2" id="KW-1185">Reference proteome</keyword>
<dbReference type="Proteomes" id="UP000094487">
    <property type="component" value="Unassembled WGS sequence"/>
</dbReference>
<proteinExistence type="predicted"/>
<protein>
    <submittedName>
        <fullName evidence="1">Uncharacterized protein</fullName>
    </submittedName>
</protein>
<dbReference type="STRING" id="1888892.BFL28_11190"/>